<sequence>MADDDGAADAAVAGVLAAYAAGEAEVAGVAAVLAEVRLLVPVVAVLTEAETGEDGLRREKESEMALPVLVGGDGRRAVPAFTGAEALRRWRADARPIQVLTPQVCQAAISENAAAVVVDVAGPVPFVLEGSLLHAMAATGKPLTDLGALVESLRPHADVTVARPGRRRLLPRLRRQRG</sequence>
<evidence type="ECO:0000313" key="3">
    <source>
        <dbReference type="Proteomes" id="UP000555564"/>
    </source>
</evidence>
<dbReference type="AlphaFoldDB" id="A0A7X0ICX8"/>
<evidence type="ECO:0000259" key="1">
    <source>
        <dbReference type="Pfam" id="PF07179"/>
    </source>
</evidence>
<proteinExistence type="predicted"/>
<keyword evidence="3" id="KW-1185">Reference proteome</keyword>
<organism evidence="2 3">
    <name type="scientific">Sphaerisporangium rubeum</name>
    <dbReference type="NCBI Taxonomy" id="321317"/>
    <lineage>
        <taxon>Bacteria</taxon>
        <taxon>Bacillati</taxon>
        <taxon>Actinomycetota</taxon>
        <taxon>Actinomycetes</taxon>
        <taxon>Streptosporangiales</taxon>
        <taxon>Streptosporangiaceae</taxon>
        <taxon>Sphaerisporangium</taxon>
    </lineage>
</organism>
<reference evidence="2 3" key="1">
    <citation type="submission" date="2020-08" db="EMBL/GenBank/DDBJ databases">
        <title>Sequencing the genomes of 1000 actinobacteria strains.</title>
        <authorList>
            <person name="Klenk H.-P."/>
        </authorList>
    </citation>
    <scope>NUCLEOTIDE SEQUENCE [LARGE SCALE GENOMIC DNA]</scope>
    <source>
        <strain evidence="2 3">DSM 44936</strain>
    </source>
</reference>
<feature type="domain" description="SseB protein N-terminal" evidence="1">
    <location>
        <begin position="15"/>
        <end position="134"/>
    </location>
</feature>
<protein>
    <recommendedName>
        <fullName evidence="1">SseB protein N-terminal domain-containing protein</fullName>
    </recommendedName>
</protein>
<comment type="caution">
    <text evidence="2">The sequence shown here is derived from an EMBL/GenBank/DDBJ whole genome shotgun (WGS) entry which is preliminary data.</text>
</comment>
<dbReference type="Proteomes" id="UP000555564">
    <property type="component" value="Unassembled WGS sequence"/>
</dbReference>
<accession>A0A7X0ICX8</accession>
<dbReference type="InterPro" id="IPR009839">
    <property type="entry name" value="SseB_N"/>
</dbReference>
<evidence type="ECO:0000313" key="2">
    <source>
        <dbReference type="EMBL" id="MBB6472935.1"/>
    </source>
</evidence>
<name>A0A7X0ICX8_9ACTN</name>
<dbReference type="Pfam" id="PF07179">
    <property type="entry name" value="SseB"/>
    <property type="match status" value="1"/>
</dbReference>
<dbReference type="EMBL" id="JACHIU010000001">
    <property type="protein sequence ID" value="MBB6472935.1"/>
    <property type="molecule type" value="Genomic_DNA"/>
</dbReference>
<gene>
    <name evidence="2" type="ORF">BJ992_002366</name>
</gene>
<dbReference type="RefSeq" id="WP_343072619.1">
    <property type="nucleotide sequence ID" value="NZ_BAAALO010000032.1"/>
</dbReference>